<dbReference type="RefSeq" id="WP_406693733.1">
    <property type="nucleotide sequence ID" value="NZ_CP155447.1"/>
</dbReference>
<feature type="transmembrane region" description="Helical" evidence="1">
    <location>
        <begin position="369"/>
        <end position="390"/>
    </location>
</feature>
<gene>
    <name evidence="2" type="ORF">V5E97_22115</name>
</gene>
<keyword evidence="1" id="KW-1133">Transmembrane helix</keyword>
<sequence length="662" mass="72920">MAIGPSLLALRRKRPGQGSRGPLGVLVFVAMAIFLGPLLFDLFMVIPWPTRKRMGQAVFLALLGVGFRRLLSVRPGDAWPAPRDEDPVTGRSDRGCVWLPWALQVAVASLALPLLSHPENLGFGDWDYFLEKFESIRRVILDAHQFPWWSPWCRGGFPLASDPQCGVISIATPLVLLLGTSTGLHLAAVINLMIAVEGARRLAWTWFREPWAATAAALIYGVNGGVLVYTVAGYFIPMSYCALPWLINAAFRVGDRLRDGIGLGFWAAFSVLSGIQYPTIYGLIIAGLVWIRALRVQPKPLRGRLLWHTIAAIGVGLALSGWRLATTALVLADFPRKWQTSFDASVGDVLDWMLYRPGPAVLEAATSTYFWETACYVGPVVLLLVLISLVQGWRWWHTITLLCLWLAIGSIRWTHASYWLAQGPVFSTMHVVTRWRVPAMLGLGLSVASVIAHWRTKGNALHRALAAGLVLIIAADLIGYGHQILAVASSVEPTEEHFPGPPTPTLVNVENGLGYAAMLRGYGVVRGYQPLLGYDRNRPTARLWKGHPDYRGEAWTDDAPLSTEFWSPNRIVFRTKPGQRIQLNQNPGSWWWINGTLAFPNEKCAEWTKPFEAQADSQGRLELEIVPKGLSLGWGLHAAGIALVLSAAIACRPRPGQTLLTA</sequence>
<feature type="transmembrane region" description="Helical" evidence="1">
    <location>
        <begin position="21"/>
        <end position="48"/>
    </location>
</feature>
<name>A0AAU7C7D1_9BACT</name>
<accession>A0AAU7C7D1</accession>
<dbReference type="AlphaFoldDB" id="A0AAU7C7D1"/>
<feature type="transmembrane region" description="Helical" evidence="1">
    <location>
        <begin position="211"/>
        <end position="236"/>
    </location>
</feature>
<proteinExistence type="predicted"/>
<feature type="transmembrane region" description="Helical" evidence="1">
    <location>
        <begin position="435"/>
        <end position="452"/>
    </location>
</feature>
<feature type="transmembrane region" description="Helical" evidence="1">
    <location>
        <begin position="464"/>
        <end position="482"/>
    </location>
</feature>
<reference evidence="2" key="1">
    <citation type="submission" date="2024-05" db="EMBL/GenBank/DDBJ databases">
        <title>Planctomycetes of the genus Singulisphaera possess chitinolytic capabilities.</title>
        <authorList>
            <person name="Ivanova A."/>
        </authorList>
    </citation>
    <scope>NUCLEOTIDE SEQUENCE</scope>
    <source>
        <strain evidence="2">Ch08T</strain>
    </source>
</reference>
<evidence type="ECO:0000256" key="1">
    <source>
        <dbReference type="SAM" id="Phobius"/>
    </source>
</evidence>
<organism evidence="2">
    <name type="scientific">Singulisphaera sp. Ch08</name>
    <dbReference type="NCBI Taxonomy" id="3120278"/>
    <lineage>
        <taxon>Bacteria</taxon>
        <taxon>Pseudomonadati</taxon>
        <taxon>Planctomycetota</taxon>
        <taxon>Planctomycetia</taxon>
        <taxon>Isosphaerales</taxon>
        <taxon>Isosphaeraceae</taxon>
        <taxon>Singulisphaera</taxon>
    </lineage>
</organism>
<protein>
    <recommendedName>
        <fullName evidence="3">YfhO family protein</fullName>
    </recommendedName>
</protein>
<evidence type="ECO:0008006" key="3">
    <source>
        <dbReference type="Google" id="ProtNLM"/>
    </source>
</evidence>
<feature type="transmembrane region" description="Helical" evidence="1">
    <location>
        <begin position="167"/>
        <end position="190"/>
    </location>
</feature>
<keyword evidence="1" id="KW-0472">Membrane</keyword>
<dbReference type="EMBL" id="CP155447">
    <property type="protein sequence ID" value="XBH01048.1"/>
    <property type="molecule type" value="Genomic_DNA"/>
</dbReference>
<keyword evidence="1" id="KW-0812">Transmembrane</keyword>
<feature type="transmembrane region" description="Helical" evidence="1">
    <location>
        <begin position="265"/>
        <end position="293"/>
    </location>
</feature>
<feature type="transmembrane region" description="Helical" evidence="1">
    <location>
        <begin position="395"/>
        <end position="415"/>
    </location>
</feature>
<feature type="transmembrane region" description="Helical" evidence="1">
    <location>
        <begin position="305"/>
        <end position="325"/>
    </location>
</feature>
<evidence type="ECO:0000313" key="2">
    <source>
        <dbReference type="EMBL" id="XBH01048.1"/>
    </source>
</evidence>